<comment type="caution">
    <text evidence="2">The sequence shown here is derived from an EMBL/GenBank/DDBJ whole genome shotgun (WGS) entry which is preliminary data.</text>
</comment>
<keyword evidence="1" id="KW-0472">Membrane</keyword>
<sequence>MKNPSLVLLKIFLSVPIAFGLAYPFFYPEAAGGILDEFKVFGPIGTVIAIAVFLMLVFFYARDLMRTLQLVSPESRKAPPKSVWLMFLLPYNFIEDFFIVANVANSLKAEAVVNSGLAHFKSFGMVSGIGWCMAQVISLIPNQIGAAAGVLAMILWIWHWIFIRRANRALGRHA</sequence>
<feature type="transmembrane region" description="Helical" evidence="1">
    <location>
        <begin position="38"/>
        <end position="61"/>
    </location>
</feature>
<name>A0ABR6XKP8_9BURK</name>
<protein>
    <submittedName>
        <fullName evidence="2">Uncharacterized protein</fullName>
    </submittedName>
</protein>
<evidence type="ECO:0000313" key="3">
    <source>
        <dbReference type="Proteomes" id="UP000643610"/>
    </source>
</evidence>
<feature type="transmembrane region" description="Helical" evidence="1">
    <location>
        <begin position="82"/>
        <end position="104"/>
    </location>
</feature>
<gene>
    <name evidence="2" type="ORF">H8K33_00450</name>
</gene>
<evidence type="ECO:0000313" key="2">
    <source>
        <dbReference type="EMBL" id="MBC3829971.1"/>
    </source>
</evidence>
<accession>A0ABR6XKP8</accession>
<feature type="transmembrane region" description="Helical" evidence="1">
    <location>
        <begin position="7"/>
        <end position="26"/>
    </location>
</feature>
<feature type="transmembrane region" description="Helical" evidence="1">
    <location>
        <begin position="144"/>
        <end position="163"/>
    </location>
</feature>
<keyword evidence="1" id="KW-1133">Transmembrane helix</keyword>
<keyword evidence="3" id="KW-1185">Reference proteome</keyword>
<dbReference type="Proteomes" id="UP000643610">
    <property type="component" value="Unassembled WGS sequence"/>
</dbReference>
<evidence type="ECO:0000256" key="1">
    <source>
        <dbReference type="SAM" id="Phobius"/>
    </source>
</evidence>
<dbReference type="EMBL" id="JACOFU010000001">
    <property type="protein sequence ID" value="MBC3829971.1"/>
    <property type="molecule type" value="Genomic_DNA"/>
</dbReference>
<dbReference type="RefSeq" id="WP_186889024.1">
    <property type="nucleotide sequence ID" value="NZ_JACOFU010000001.1"/>
</dbReference>
<keyword evidence="1" id="KW-0812">Transmembrane</keyword>
<proteinExistence type="predicted"/>
<reference evidence="2 3" key="1">
    <citation type="submission" date="2020-08" db="EMBL/GenBank/DDBJ databases">
        <title>Novel species isolated from subtropical streams in China.</title>
        <authorList>
            <person name="Lu H."/>
        </authorList>
    </citation>
    <scope>NUCLEOTIDE SEQUENCE [LARGE SCALE GENOMIC DNA]</scope>
    <source>
        <strain evidence="2 3">KCTC 52442</strain>
    </source>
</reference>
<organism evidence="2 3">
    <name type="scientific">Undibacterium amnicola</name>
    <dbReference type="NCBI Taxonomy" id="1834038"/>
    <lineage>
        <taxon>Bacteria</taxon>
        <taxon>Pseudomonadati</taxon>
        <taxon>Pseudomonadota</taxon>
        <taxon>Betaproteobacteria</taxon>
        <taxon>Burkholderiales</taxon>
        <taxon>Oxalobacteraceae</taxon>
        <taxon>Undibacterium</taxon>
    </lineage>
</organism>